<evidence type="ECO:0000313" key="3">
    <source>
        <dbReference type="EMBL" id="ADX01383.1"/>
    </source>
</evidence>
<evidence type="ECO:0000256" key="1">
    <source>
        <dbReference type="SAM" id="SignalP"/>
    </source>
</evidence>
<feature type="chain" id="PRO_5003384107" evidence="1">
    <location>
        <begin position="27"/>
        <end position="175"/>
    </location>
</feature>
<dbReference type="InterPro" id="IPR001480">
    <property type="entry name" value="Bulb-type_lectin_dom"/>
</dbReference>
<accession>F8SK84</accession>
<dbReference type="CDD" id="cd00028">
    <property type="entry name" value="B_lectin"/>
    <property type="match status" value="1"/>
</dbReference>
<dbReference type="GO" id="GO:0051707">
    <property type="term" value="P:response to other organism"/>
    <property type="evidence" value="ECO:0007669"/>
    <property type="project" value="UniProtKB-ARBA"/>
</dbReference>
<reference evidence="3" key="1">
    <citation type="submission" date="2010-11" db="EMBL/GenBank/DDBJ databases">
        <title>Molecular Cloning and Characterization of a Novel Lectin Gene from Medicinal Orchids.</title>
        <authorList>
            <person name="Huehne P.S."/>
            <person name="Kobkeattawin S."/>
        </authorList>
    </citation>
    <scope>NUCLEOTIDE SEQUENCE</scope>
</reference>
<dbReference type="Pfam" id="PF01453">
    <property type="entry name" value="B_lectin"/>
    <property type="match status" value="1"/>
</dbReference>
<dbReference type="InterPro" id="IPR036426">
    <property type="entry name" value="Bulb-type_lectin_dom_sf"/>
</dbReference>
<feature type="signal peptide" evidence="1">
    <location>
        <begin position="1"/>
        <end position="26"/>
    </location>
</feature>
<evidence type="ECO:0000259" key="2">
    <source>
        <dbReference type="PROSITE" id="PS50927"/>
    </source>
</evidence>
<dbReference type="PROSITE" id="PS50927">
    <property type="entry name" value="BULB_LECTIN"/>
    <property type="match status" value="1"/>
</dbReference>
<dbReference type="SUPFAM" id="SSF51110">
    <property type="entry name" value="alpha-D-mannose-specific plant lectins"/>
    <property type="match status" value="1"/>
</dbReference>
<sequence length="175" mass="19058">MSSFSIIRILLLCIASFSLLASPSFGHPDNHLLSGEQLNTGQSLTEGTSQFIIQDDCNLVLYKMNIVKWQSNTTGEGSGCYVTFNKQGNLVIHNNKNRVIWSSNSSRKQGNYILILQKDGNLVIYSKPIWATGTNSYGSTGVIVATALNGTIGVTGAKQNKVREMGKIVQVKSDK</sequence>
<dbReference type="AlphaFoldDB" id="F8SK84"/>
<proteinExistence type="evidence at transcript level"/>
<organism evidence="3">
    <name type="scientific">Bulbophyllum morphologorum</name>
    <dbReference type="NCBI Taxonomy" id="907950"/>
    <lineage>
        <taxon>Eukaryota</taxon>
        <taxon>Viridiplantae</taxon>
        <taxon>Streptophyta</taxon>
        <taxon>Embryophyta</taxon>
        <taxon>Tracheophyta</taxon>
        <taxon>Spermatophyta</taxon>
        <taxon>Magnoliopsida</taxon>
        <taxon>Liliopsida</taxon>
        <taxon>Asparagales</taxon>
        <taxon>Orchidaceae</taxon>
        <taxon>Epidendroideae</taxon>
        <taxon>Malaxideae</taxon>
        <taxon>Dendrobiinae</taxon>
        <taxon>Bulbophyllum</taxon>
    </lineage>
</organism>
<name>F8SK84_9ASPA</name>
<feature type="domain" description="Bulb-type lectin" evidence="2">
    <location>
        <begin position="29"/>
        <end position="137"/>
    </location>
</feature>
<dbReference type="EMBL" id="HQ636426">
    <property type="protein sequence ID" value="ADX01383.1"/>
    <property type="molecule type" value="mRNA"/>
</dbReference>
<protein>
    <submittedName>
        <fullName evidence="3">Lectin</fullName>
    </submittedName>
</protein>
<dbReference type="Gene3D" id="2.90.10.10">
    <property type="entry name" value="Bulb-type lectin domain"/>
    <property type="match status" value="1"/>
</dbReference>
<dbReference type="SMART" id="SM00108">
    <property type="entry name" value="B_lectin"/>
    <property type="match status" value="1"/>
</dbReference>
<keyword evidence="1" id="KW-0732">Signal</keyword>